<accession>A0A2H1FEV8</accession>
<evidence type="ECO:0000313" key="2">
    <source>
        <dbReference type="Proteomes" id="UP000230607"/>
    </source>
</evidence>
<sequence>MRRYRTQYDLRTKINAKGWASLRCEKTCHNIFNMLHGSSSKLFP</sequence>
<reference evidence="2" key="1">
    <citation type="submission" date="2017-03" db="EMBL/GenBank/DDBJ databases">
        <authorList>
            <person name="Herbold C."/>
        </authorList>
    </citation>
    <scope>NUCLEOTIDE SEQUENCE [LARGE SCALE GENOMIC DNA]</scope>
</reference>
<name>A0A2H1FEV8_9ARCH</name>
<protein>
    <submittedName>
        <fullName evidence="1">Regulatory protein RecX</fullName>
    </submittedName>
</protein>
<evidence type="ECO:0000313" key="1">
    <source>
        <dbReference type="EMBL" id="SMH71288.1"/>
    </source>
</evidence>
<gene>
    <name evidence="1" type="ORF">NCS_11095</name>
</gene>
<organism evidence="1 2">
    <name type="scientific">Candidatus Nitrosotalea okcheonensis</name>
    <dbReference type="NCBI Taxonomy" id="1903276"/>
    <lineage>
        <taxon>Archaea</taxon>
        <taxon>Nitrososphaerota</taxon>
        <taxon>Nitrososphaeria</taxon>
        <taxon>Nitrosotaleales</taxon>
        <taxon>Nitrosotaleaceae</taxon>
        <taxon>Nitrosotalea</taxon>
    </lineage>
</organism>
<keyword evidence="2" id="KW-1185">Reference proteome</keyword>
<dbReference type="AlphaFoldDB" id="A0A2H1FEV8"/>
<dbReference type="Proteomes" id="UP000230607">
    <property type="component" value="Chromosome 1"/>
</dbReference>
<dbReference type="EMBL" id="LT841358">
    <property type="protein sequence ID" value="SMH71288.1"/>
    <property type="molecule type" value="Genomic_DNA"/>
</dbReference>
<proteinExistence type="predicted"/>